<organism evidence="1 2">
    <name type="scientific">Pleuronectes platessa</name>
    <name type="common">European plaice</name>
    <dbReference type="NCBI Taxonomy" id="8262"/>
    <lineage>
        <taxon>Eukaryota</taxon>
        <taxon>Metazoa</taxon>
        <taxon>Chordata</taxon>
        <taxon>Craniata</taxon>
        <taxon>Vertebrata</taxon>
        <taxon>Euteleostomi</taxon>
        <taxon>Actinopterygii</taxon>
        <taxon>Neopterygii</taxon>
        <taxon>Teleostei</taxon>
        <taxon>Neoteleostei</taxon>
        <taxon>Acanthomorphata</taxon>
        <taxon>Carangaria</taxon>
        <taxon>Pleuronectiformes</taxon>
        <taxon>Pleuronectoidei</taxon>
        <taxon>Pleuronectidae</taxon>
        <taxon>Pleuronectes</taxon>
    </lineage>
</organism>
<evidence type="ECO:0000313" key="2">
    <source>
        <dbReference type="Proteomes" id="UP001153269"/>
    </source>
</evidence>
<dbReference type="AlphaFoldDB" id="A0A9N7YCG5"/>
<gene>
    <name evidence="1" type="ORF">PLEPLA_LOCUS14341</name>
</gene>
<proteinExistence type="predicted"/>
<accession>A0A9N7YCG5</accession>
<dbReference type="EMBL" id="CADEAL010000886">
    <property type="protein sequence ID" value="CAB1426405.1"/>
    <property type="molecule type" value="Genomic_DNA"/>
</dbReference>
<evidence type="ECO:0000313" key="1">
    <source>
        <dbReference type="EMBL" id="CAB1426405.1"/>
    </source>
</evidence>
<dbReference type="Proteomes" id="UP001153269">
    <property type="component" value="Unassembled WGS sequence"/>
</dbReference>
<protein>
    <submittedName>
        <fullName evidence="1">Uncharacterized protein</fullName>
    </submittedName>
</protein>
<comment type="caution">
    <text evidence="1">The sequence shown here is derived from an EMBL/GenBank/DDBJ whole genome shotgun (WGS) entry which is preliminary data.</text>
</comment>
<keyword evidence="2" id="KW-1185">Reference proteome</keyword>
<reference evidence="1" key="1">
    <citation type="submission" date="2020-03" db="EMBL/GenBank/DDBJ databases">
        <authorList>
            <person name="Weist P."/>
        </authorList>
    </citation>
    <scope>NUCLEOTIDE SEQUENCE</scope>
</reference>
<sequence>MFLTSHTKEFLCTETEQSSRKNYKIYGQARLGHSPGVDGLPARDTDMSHGTMRLFLSAGSSRLSELGNKGVGARLGVFSGLHVMNGVYQAGRQGLQPVT</sequence>
<name>A0A9N7YCG5_PLEPL</name>